<feature type="non-terminal residue" evidence="1">
    <location>
        <position position="1"/>
    </location>
</feature>
<proteinExistence type="predicted"/>
<name>A0A382X8N4_9ZZZZ</name>
<organism evidence="1">
    <name type="scientific">marine metagenome</name>
    <dbReference type="NCBI Taxonomy" id="408172"/>
    <lineage>
        <taxon>unclassified sequences</taxon>
        <taxon>metagenomes</taxon>
        <taxon>ecological metagenomes</taxon>
    </lineage>
</organism>
<dbReference type="AlphaFoldDB" id="A0A382X8N4"/>
<reference evidence="1" key="1">
    <citation type="submission" date="2018-05" db="EMBL/GenBank/DDBJ databases">
        <authorList>
            <person name="Lanie J.A."/>
            <person name="Ng W.-L."/>
            <person name="Kazmierczak K.M."/>
            <person name="Andrzejewski T.M."/>
            <person name="Davidsen T.M."/>
            <person name="Wayne K.J."/>
            <person name="Tettelin H."/>
            <person name="Glass J.I."/>
            <person name="Rusch D."/>
            <person name="Podicherti R."/>
            <person name="Tsui H.-C.T."/>
            <person name="Winkler M.E."/>
        </authorList>
    </citation>
    <scope>NUCLEOTIDE SEQUENCE</scope>
</reference>
<evidence type="ECO:0000313" key="1">
    <source>
        <dbReference type="EMBL" id="SVD67547.1"/>
    </source>
</evidence>
<sequence>AVGDARQHQSEQTEIVDQALDIDNRELRLEDVQRSRQAEGQGGGTGS</sequence>
<gene>
    <name evidence="1" type="ORF">METZ01_LOCUS420401</name>
</gene>
<protein>
    <submittedName>
        <fullName evidence="1">Uncharacterized protein</fullName>
    </submittedName>
</protein>
<accession>A0A382X8N4</accession>
<dbReference type="EMBL" id="UINC01165896">
    <property type="protein sequence ID" value="SVD67547.1"/>
    <property type="molecule type" value="Genomic_DNA"/>
</dbReference>